<comment type="caution">
    <text evidence="1">The sequence shown here is derived from an EMBL/GenBank/DDBJ whole genome shotgun (WGS) entry which is preliminary data.</text>
</comment>
<evidence type="ECO:0000313" key="1">
    <source>
        <dbReference type="EMBL" id="KKL50495.1"/>
    </source>
</evidence>
<dbReference type="Gene3D" id="3.40.50.300">
    <property type="entry name" value="P-loop containing nucleotide triphosphate hydrolases"/>
    <property type="match status" value="1"/>
</dbReference>
<reference evidence="1" key="1">
    <citation type="journal article" date="2015" name="Nature">
        <title>Complex archaea that bridge the gap between prokaryotes and eukaryotes.</title>
        <authorList>
            <person name="Spang A."/>
            <person name="Saw J.H."/>
            <person name="Jorgensen S.L."/>
            <person name="Zaremba-Niedzwiedzka K."/>
            <person name="Martijn J."/>
            <person name="Lind A.E."/>
            <person name="van Eijk R."/>
            <person name="Schleper C."/>
            <person name="Guy L."/>
            <person name="Ettema T.J."/>
        </authorList>
    </citation>
    <scope>NUCLEOTIDE SEQUENCE</scope>
</reference>
<dbReference type="AlphaFoldDB" id="A0A0F9EZS5"/>
<sequence>MPRFLCKVEPGVTAIIGKAYCGKSTLARDRVSKQGGRWIVFDSQRSEAWNRFPSIDTVAAAYRFLGSGDSAGTRWIRVIRLEGLAGYESLAQTAPYWRGVHWLIDDAGGLLHSSIIADAMVDVATTGRHKGDGAGVELWVCAHRAMEIPRAVRSQFERVIAFRQDEPDDLKKLAERTGANFVKQLPALKLGKFLEWSSADLFSSVRSRRGAKA</sequence>
<name>A0A0F9EZS5_9ZZZZ</name>
<dbReference type="EMBL" id="LAZR01032577">
    <property type="protein sequence ID" value="KKL50495.1"/>
    <property type="molecule type" value="Genomic_DNA"/>
</dbReference>
<accession>A0A0F9EZS5</accession>
<dbReference type="InterPro" id="IPR027417">
    <property type="entry name" value="P-loop_NTPase"/>
</dbReference>
<organism evidence="1">
    <name type="scientific">marine sediment metagenome</name>
    <dbReference type="NCBI Taxonomy" id="412755"/>
    <lineage>
        <taxon>unclassified sequences</taxon>
        <taxon>metagenomes</taxon>
        <taxon>ecological metagenomes</taxon>
    </lineage>
</organism>
<gene>
    <name evidence="1" type="ORF">LCGC14_2304940</name>
</gene>
<proteinExistence type="predicted"/>
<protein>
    <submittedName>
        <fullName evidence="1">Uncharacterized protein</fullName>
    </submittedName>
</protein>
<dbReference type="SUPFAM" id="SSF52540">
    <property type="entry name" value="P-loop containing nucleoside triphosphate hydrolases"/>
    <property type="match status" value="1"/>
</dbReference>